<feature type="compositionally biased region" description="Basic and acidic residues" evidence="1">
    <location>
        <begin position="97"/>
        <end position="111"/>
    </location>
</feature>
<dbReference type="AlphaFoldDB" id="A0A067PV02"/>
<evidence type="ECO:0000256" key="2">
    <source>
        <dbReference type="SAM" id="Phobius"/>
    </source>
</evidence>
<feature type="transmembrane region" description="Helical" evidence="2">
    <location>
        <begin position="19"/>
        <end position="37"/>
    </location>
</feature>
<feature type="compositionally biased region" description="Acidic residues" evidence="1">
    <location>
        <begin position="156"/>
        <end position="165"/>
    </location>
</feature>
<evidence type="ECO:0000313" key="3">
    <source>
        <dbReference type="EMBL" id="KDQ58653.1"/>
    </source>
</evidence>
<keyword evidence="4" id="KW-1185">Reference proteome</keyword>
<sequence length="165" mass="17953">MSQFIPRAEGPSIKGGRTLIGGVALVAAGLGIFYMNLQRREANKEIKDKDAPGAIPTWKYRLNQASHVDGPQTDSASLRASRVESRSTTLNGINYDNDGKHSVISRDKAEEGTAPQNRVSQPTPQRDGGDGMAYTKAPDYKDSYNKSAKKAKTEKEEEVENASIL</sequence>
<name>A0A067PV02_9AGAM</name>
<proteinExistence type="predicted"/>
<dbReference type="InParanoid" id="A0A067PV02"/>
<dbReference type="Proteomes" id="UP000027265">
    <property type="component" value="Unassembled WGS sequence"/>
</dbReference>
<reference evidence="4" key="1">
    <citation type="journal article" date="2014" name="Proc. Natl. Acad. Sci. U.S.A.">
        <title>Extensive sampling of basidiomycete genomes demonstrates inadequacy of the white-rot/brown-rot paradigm for wood decay fungi.</title>
        <authorList>
            <person name="Riley R."/>
            <person name="Salamov A.A."/>
            <person name="Brown D.W."/>
            <person name="Nagy L.G."/>
            <person name="Floudas D."/>
            <person name="Held B.W."/>
            <person name="Levasseur A."/>
            <person name="Lombard V."/>
            <person name="Morin E."/>
            <person name="Otillar R."/>
            <person name="Lindquist E.A."/>
            <person name="Sun H."/>
            <person name="LaButti K.M."/>
            <person name="Schmutz J."/>
            <person name="Jabbour D."/>
            <person name="Luo H."/>
            <person name="Baker S.E."/>
            <person name="Pisabarro A.G."/>
            <person name="Walton J.D."/>
            <person name="Blanchette R.A."/>
            <person name="Henrissat B."/>
            <person name="Martin F."/>
            <person name="Cullen D."/>
            <person name="Hibbett D.S."/>
            <person name="Grigoriev I.V."/>
        </authorList>
    </citation>
    <scope>NUCLEOTIDE SEQUENCE [LARGE SCALE GENOMIC DNA]</scope>
    <source>
        <strain evidence="4">MUCL 33604</strain>
    </source>
</reference>
<feature type="region of interest" description="Disordered" evidence="1">
    <location>
        <begin position="66"/>
        <end position="165"/>
    </location>
</feature>
<dbReference type="EMBL" id="KL197717">
    <property type="protein sequence ID" value="KDQ58653.1"/>
    <property type="molecule type" value="Genomic_DNA"/>
</dbReference>
<dbReference type="HOGENOM" id="CLU_125587_0_0_1"/>
<protein>
    <submittedName>
        <fullName evidence="3">Uncharacterized protein</fullName>
    </submittedName>
</protein>
<organism evidence="3 4">
    <name type="scientific">Jaapia argillacea MUCL 33604</name>
    <dbReference type="NCBI Taxonomy" id="933084"/>
    <lineage>
        <taxon>Eukaryota</taxon>
        <taxon>Fungi</taxon>
        <taxon>Dikarya</taxon>
        <taxon>Basidiomycota</taxon>
        <taxon>Agaricomycotina</taxon>
        <taxon>Agaricomycetes</taxon>
        <taxon>Agaricomycetidae</taxon>
        <taxon>Jaapiales</taxon>
        <taxon>Jaapiaceae</taxon>
        <taxon>Jaapia</taxon>
    </lineage>
</organism>
<keyword evidence="2" id="KW-0812">Transmembrane</keyword>
<evidence type="ECO:0000256" key="1">
    <source>
        <dbReference type="SAM" id="MobiDB-lite"/>
    </source>
</evidence>
<gene>
    <name evidence="3" type="ORF">JAAARDRAFT_206524</name>
</gene>
<keyword evidence="2" id="KW-0472">Membrane</keyword>
<keyword evidence="2" id="KW-1133">Transmembrane helix</keyword>
<feature type="compositionally biased region" description="Polar residues" evidence="1">
    <location>
        <begin position="114"/>
        <end position="124"/>
    </location>
</feature>
<dbReference type="OrthoDB" id="2850836at2759"/>
<evidence type="ECO:0000313" key="4">
    <source>
        <dbReference type="Proteomes" id="UP000027265"/>
    </source>
</evidence>
<accession>A0A067PV02</accession>